<feature type="transmembrane region" description="Helical" evidence="2">
    <location>
        <begin position="240"/>
        <end position="262"/>
    </location>
</feature>
<dbReference type="PANTHER" id="PTHR40761:SF1">
    <property type="entry name" value="CONSERVED INTEGRAL MEMBRANE ALANINE VALINE AND LEUCINE RICH PROTEIN-RELATED"/>
    <property type="match status" value="1"/>
</dbReference>
<dbReference type="NCBIfam" id="NF038012">
    <property type="entry name" value="DMT_1"/>
    <property type="match status" value="1"/>
</dbReference>
<dbReference type="AlphaFoldDB" id="A0A7K0CQE5"/>
<keyword evidence="5" id="KW-1185">Reference proteome</keyword>
<dbReference type="RefSeq" id="WP_228390475.1">
    <property type="nucleotide sequence ID" value="NZ_WEGJ01000030.1"/>
</dbReference>
<feature type="signal peptide" evidence="3">
    <location>
        <begin position="1"/>
        <end position="19"/>
    </location>
</feature>
<feature type="chain" id="PRO_5038710575" description="Integral membrane protein" evidence="3">
    <location>
        <begin position="20"/>
        <end position="345"/>
    </location>
</feature>
<feature type="transmembrane region" description="Helical" evidence="2">
    <location>
        <begin position="70"/>
        <end position="90"/>
    </location>
</feature>
<proteinExistence type="predicted"/>
<dbReference type="Proteomes" id="UP000466345">
    <property type="component" value="Unassembled WGS sequence"/>
</dbReference>
<feature type="compositionally biased region" description="Low complexity" evidence="1">
    <location>
        <begin position="271"/>
        <end position="281"/>
    </location>
</feature>
<dbReference type="PANTHER" id="PTHR40761">
    <property type="entry name" value="CONSERVED INTEGRAL MEMBRANE ALANINE VALINE AND LEUCINE RICH PROTEIN-RELATED"/>
    <property type="match status" value="1"/>
</dbReference>
<evidence type="ECO:0000313" key="5">
    <source>
        <dbReference type="Proteomes" id="UP000466345"/>
    </source>
</evidence>
<gene>
    <name evidence="4" type="ORF">SRB5_54110</name>
</gene>
<keyword evidence="3" id="KW-0732">Signal</keyword>
<feature type="transmembrane region" description="Helical" evidence="2">
    <location>
        <begin position="97"/>
        <end position="118"/>
    </location>
</feature>
<keyword evidence="2" id="KW-0472">Membrane</keyword>
<feature type="compositionally biased region" description="Basic residues" evidence="1">
    <location>
        <begin position="322"/>
        <end position="332"/>
    </location>
</feature>
<feature type="transmembrane region" description="Helical" evidence="2">
    <location>
        <begin position="213"/>
        <end position="234"/>
    </location>
</feature>
<keyword evidence="2" id="KW-1133">Transmembrane helix</keyword>
<feature type="transmembrane region" description="Helical" evidence="2">
    <location>
        <begin position="130"/>
        <end position="147"/>
    </location>
</feature>
<protein>
    <recommendedName>
        <fullName evidence="6">Integral membrane protein</fullName>
    </recommendedName>
</protein>
<accession>A0A7K0CQE5</accession>
<feature type="region of interest" description="Disordered" evidence="1">
    <location>
        <begin position="271"/>
        <end position="345"/>
    </location>
</feature>
<comment type="caution">
    <text evidence="4">The sequence shown here is derived from an EMBL/GenBank/DDBJ whole genome shotgun (WGS) entry which is preliminary data.</text>
</comment>
<evidence type="ECO:0008006" key="6">
    <source>
        <dbReference type="Google" id="ProtNLM"/>
    </source>
</evidence>
<keyword evidence="2" id="KW-0812">Transmembrane</keyword>
<evidence type="ECO:0000256" key="1">
    <source>
        <dbReference type="SAM" id="MobiDB-lite"/>
    </source>
</evidence>
<name>A0A7K0CQE5_9ACTN</name>
<feature type="compositionally biased region" description="Basic residues" evidence="1">
    <location>
        <begin position="301"/>
        <end position="312"/>
    </location>
</feature>
<evidence type="ECO:0000256" key="3">
    <source>
        <dbReference type="SAM" id="SignalP"/>
    </source>
</evidence>
<dbReference type="EMBL" id="WEGJ01000030">
    <property type="protein sequence ID" value="MQY15232.1"/>
    <property type="molecule type" value="Genomic_DNA"/>
</dbReference>
<feature type="transmembrane region" description="Helical" evidence="2">
    <location>
        <begin position="154"/>
        <end position="174"/>
    </location>
</feature>
<evidence type="ECO:0000313" key="4">
    <source>
        <dbReference type="EMBL" id="MQY15232.1"/>
    </source>
</evidence>
<reference evidence="4 5" key="1">
    <citation type="submission" date="2019-10" db="EMBL/GenBank/DDBJ databases">
        <title>Streptomyces smaragdinus sp. nov. and Streptomyces fabii sp. nov., isolated from the gut of fungus growing-termite Macrotermes natalensis.</title>
        <authorList>
            <person name="Schwitalla J."/>
            <person name="Benndorf R."/>
            <person name="Martin K."/>
            <person name="De Beer W."/>
            <person name="Kaster A.-K."/>
            <person name="Vollmers J."/>
            <person name="Poulsen M."/>
            <person name="Beemelmanns C."/>
        </authorList>
    </citation>
    <scope>NUCLEOTIDE SEQUENCE [LARGE SCALE GENOMIC DNA]</scope>
    <source>
        <strain evidence="4 5">RB5</strain>
    </source>
</reference>
<organism evidence="4 5">
    <name type="scientific">Streptomyces smaragdinus</name>
    <dbReference type="NCBI Taxonomy" id="2585196"/>
    <lineage>
        <taxon>Bacteria</taxon>
        <taxon>Bacillati</taxon>
        <taxon>Actinomycetota</taxon>
        <taxon>Actinomycetes</taxon>
        <taxon>Kitasatosporales</taxon>
        <taxon>Streptomycetaceae</taxon>
        <taxon>Streptomyces</taxon>
    </lineage>
</organism>
<feature type="transmembrane region" description="Helical" evidence="2">
    <location>
        <begin position="186"/>
        <end position="206"/>
    </location>
</feature>
<sequence length="345" mass="34151">MSPFLLALLLSLISAAAYAGAAVLQERVASNTRAPAVAPLRSSGWWAAVGLNGSGAVLHVAALAYGSLSLVQPLGALTIVFALPIAAICVGRRAGRAAWTAALMCAAGLAVILSLTGSGPAHPMTGDSKVFVAAATLAGVGVLILVARRMGLSAARSLTLAVASGAVFGMASVFTKAVTEDASDPLSLAMIAVLAPAGVFLSQAAYRGAGLAAPLATLTVVNPVVAAAVGIVAMGESFRYGAAGALGAVLAALITAAGVFVLTAQTASPAPAPAATGAVPAQRQGARPCSGPGRVPGLPHARSRRDQRRPPRTAHGLLGTGRQRRRIAVRKRPAPEPAAAAGRGT</sequence>
<evidence type="ECO:0000256" key="2">
    <source>
        <dbReference type="SAM" id="Phobius"/>
    </source>
</evidence>